<dbReference type="InterPro" id="IPR001387">
    <property type="entry name" value="Cro/C1-type_HTH"/>
</dbReference>
<dbReference type="InterPro" id="IPR010982">
    <property type="entry name" value="Lambda_DNA-bd_dom_sf"/>
</dbReference>
<dbReference type="Pfam" id="PF01381">
    <property type="entry name" value="HTH_3"/>
    <property type="match status" value="1"/>
</dbReference>
<dbReference type="AlphaFoldDB" id="A0A930V4U5"/>
<evidence type="ECO:0000313" key="2">
    <source>
        <dbReference type="EMBL" id="MBF4163204.1"/>
    </source>
</evidence>
<protein>
    <submittedName>
        <fullName evidence="2">Helix-turn-helix transcriptional regulator</fullName>
    </submittedName>
</protein>
<comment type="caution">
    <text evidence="2">The sequence shown here is derived from an EMBL/GenBank/DDBJ whole genome shotgun (WGS) entry which is preliminary data.</text>
</comment>
<accession>A0A930V4U5</accession>
<evidence type="ECO:0000313" key="3">
    <source>
        <dbReference type="Proteomes" id="UP000656804"/>
    </source>
</evidence>
<reference evidence="2" key="1">
    <citation type="submission" date="2020-11" db="EMBL/GenBank/DDBJ databases">
        <title>Nocardioides sp. CBS4Y-1, whole genome shotgun sequence.</title>
        <authorList>
            <person name="Tuo L."/>
        </authorList>
    </citation>
    <scope>NUCLEOTIDE SEQUENCE</scope>
    <source>
        <strain evidence="2">CBS4Y-1</strain>
    </source>
</reference>
<dbReference type="RefSeq" id="WP_194504568.1">
    <property type="nucleotide sequence ID" value="NZ_JADIVZ010000010.1"/>
</dbReference>
<proteinExistence type="predicted"/>
<sequence>MVQARCELHGIYIGQIERGQRTISLHNIIRVAEALQLDPGHLVKGLRLPNAT</sequence>
<dbReference type="SUPFAM" id="SSF47413">
    <property type="entry name" value="lambda repressor-like DNA-binding domains"/>
    <property type="match status" value="1"/>
</dbReference>
<dbReference type="Proteomes" id="UP000656804">
    <property type="component" value="Unassembled WGS sequence"/>
</dbReference>
<dbReference type="PROSITE" id="PS50943">
    <property type="entry name" value="HTH_CROC1"/>
    <property type="match status" value="1"/>
</dbReference>
<evidence type="ECO:0000259" key="1">
    <source>
        <dbReference type="PROSITE" id="PS50943"/>
    </source>
</evidence>
<organism evidence="2 3">
    <name type="scientific">Nocardioides acrostichi</name>
    <dbReference type="NCBI Taxonomy" id="2784339"/>
    <lineage>
        <taxon>Bacteria</taxon>
        <taxon>Bacillati</taxon>
        <taxon>Actinomycetota</taxon>
        <taxon>Actinomycetes</taxon>
        <taxon>Propionibacteriales</taxon>
        <taxon>Nocardioidaceae</taxon>
        <taxon>Nocardioides</taxon>
    </lineage>
</organism>
<dbReference type="EMBL" id="JADIVZ010000010">
    <property type="protein sequence ID" value="MBF4163204.1"/>
    <property type="molecule type" value="Genomic_DNA"/>
</dbReference>
<feature type="domain" description="HTH cro/C1-type" evidence="1">
    <location>
        <begin position="12"/>
        <end position="42"/>
    </location>
</feature>
<keyword evidence="3" id="KW-1185">Reference proteome</keyword>
<dbReference type="Gene3D" id="1.10.260.40">
    <property type="entry name" value="lambda repressor-like DNA-binding domains"/>
    <property type="match status" value="1"/>
</dbReference>
<dbReference type="GO" id="GO:0003677">
    <property type="term" value="F:DNA binding"/>
    <property type="evidence" value="ECO:0007669"/>
    <property type="project" value="InterPro"/>
</dbReference>
<name>A0A930V4U5_9ACTN</name>
<gene>
    <name evidence="2" type="ORF">ISG29_16035</name>
</gene>